<reference evidence="1 2" key="1">
    <citation type="submission" date="2017-06" db="EMBL/GenBank/DDBJ databases">
        <title>Genome sequencing of cyanobaciteial culture collection at National Institute for Environmental Studies (NIES).</title>
        <authorList>
            <person name="Hirose Y."/>
            <person name="Shimura Y."/>
            <person name="Fujisawa T."/>
            <person name="Nakamura Y."/>
            <person name="Kawachi M."/>
        </authorList>
    </citation>
    <scope>NUCLEOTIDE SEQUENCE [LARGE SCALE GENOMIC DNA]</scope>
    <source>
        <strain evidence="1 2">NIES-37</strain>
        <plasmid evidence="2">Plasmid3 dna</plasmid>
    </source>
</reference>
<name>A0A1Z4NC52_9CYAN</name>
<evidence type="ECO:0000313" key="1">
    <source>
        <dbReference type="EMBL" id="BAZ03256.1"/>
    </source>
</evidence>
<protein>
    <submittedName>
        <fullName evidence="1">Uncharacterized protein</fullName>
    </submittedName>
</protein>
<dbReference type="EMBL" id="AP018251">
    <property type="protein sequence ID" value="BAZ03256.1"/>
    <property type="molecule type" value="Genomic_DNA"/>
</dbReference>
<proteinExistence type="predicted"/>
<dbReference type="Proteomes" id="UP000218785">
    <property type="component" value="Plasmid plasmid3"/>
</dbReference>
<dbReference type="KEGG" id="ttq:NIES37_72690"/>
<keyword evidence="1" id="KW-0614">Plasmid</keyword>
<keyword evidence="2" id="KW-1185">Reference proteome</keyword>
<evidence type="ECO:0000313" key="2">
    <source>
        <dbReference type="Proteomes" id="UP000218785"/>
    </source>
</evidence>
<dbReference type="RefSeq" id="WP_096585470.1">
    <property type="nucleotide sequence ID" value="NZ_CAWNJS010000004.1"/>
</dbReference>
<organism evidence="1 2">
    <name type="scientific">Tolypothrix tenuis PCC 7101</name>
    <dbReference type="NCBI Taxonomy" id="231146"/>
    <lineage>
        <taxon>Bacteria</taxon>
        <taxon>Bacillati</taxon>
        <taxon>Cyanobacteriota</taxon>
        <taxon>Cyanophyceae</taxon>
        <taxon>Nostocales</taxon>
        <taxon>Tolypothrichaceae</taxon>
        <taxon>Tolypothrix</taxon>
    </lineage>
</organism>
<accession>A0A1Z4NC52</accession>
<gene>
    <name evidence="1" type="ORF">NIES37_72690</name>
</gene>
<sequence>MAAATTFFGIVDLIRKAEDALIRKAGQTNPLDRACTLRGIYYGTDWSLDYKIESKRSEAGARVRNFGFLAYTGGNLPADPRPALGAGLFNDLQESQSIHDRGRNIDIGHVLIGLETRASQKMREVHLAGQGGTGIEVVTWLGDLGGGVASLARRRASAPPTRLPSVEIIFNNSTSDYGVMDNLEGDVGGYLIACGTSPGGAPIFLGGKGIADALSDYLPLTSTSQWSTRASRFATALGAKVSTAGIINITTIVDQLTPKLYDFAVWYAATRWVPSGELLGNAAVNACKHMKGAAREVATVFVNTLSKSIASPSLPIQASRPFPAPTAVGSCDSNLLKAASVDVSNVRKQLDDWRKELGSLFQ</sequence>
<dbReference type="AlphaFoldDB" id="A0A1Z4NC52"/>
<geneLocation type="plasmid" evidence="2">
    <name>Plasmid3 dna</name>
</geneLocation>